<comment type="caution">
    <text evidence="4">The sequence shown here is derived from an EMBL/GenBank/DDBJ whole genome shotgun (WGS) entry which is preliminary data.</text>
</comment>
<evidence type="ECO:0000313" key="5">
    <source>
        <dbReference type="Proteomes" id="UP001162162"/>
    </source>
</evidence>
<evidence type="ECO:0000259" key="2">
    <source>
        <dbReference type="PROSITE" id="PS50021"/>
    </source>
</evidence>
<proteinExistence type="predicted"/>
<feature type="region of interest" description="Disordered" evidence="1">
    <location>
        <begin position="205"/>
        <end position="256"/>
    </location>
</feature>
<feature type="compositionally biased region" description="Basic and acidic residues" evidence="1">
    <location>
        <begin position="121"/>
        <end position="146"/>
    </location>
</feature>
<dbReference type="SMART" id="SM01203">
    <property type="entry name" value="DUF3585"/>
    <property type="match status" value="1"/>
</dbReference>
<dbReference type="PROSITE" id="PS51848">
    <property type="entry name" value="BMERB"/>
    <property type="match status" value="1"/>
</dbReference>
<accession>A0AAV8Y7Z7</accession>
<sequence>MAFCALIHHFKPDLIDFDSLSPHDVKGNCKKAFDAGDKLGIPRVIEPTDMHMLADKLAVMTYLHQLRAHFTGHQLEVQQIGKTSEESNYVIGKFNTDKDTDITKQVFGQEIINLRKAKQSKKQENQKEKEMNMVNKETHSEQKGDASKLRLQLKITNEPEPVKENKEKSPTTVKDVKEIILSSSKNIMSKVEVKKPILMTRRELTDPFGSDDEDEPPPPPPCDNRVISNKVPEKNGDISRTVDTADSNGKKEEDLFSDLPKPNLVWHAIKMFLTRVQQILMRHSEQRERARMLLEQAKKDGSNPTSPTRSDEERQAQLRERARKLLAEARRGSGPTTEIIRVSPDTLKAYVEAEDKHQMMDNELQYLERQNSTGSERNGNVFSVKIVNNEEVSERSGPQEGGRGVDKNERITPDKLPDELGLKEMGIDVHTWIDKENEDLEREQSAIDEQAAILEKQLRSVMESRDSNGEEEEALMAKWFMFVNKKNALLRRQMQLNILEKEADLETRYKMLNEELHKIATIEDWRKTEEQRNREQILLDELVQIVNKRDELVHHLDNQEKAIEDDEIIEKDLSHIELPAKDNNCVIS</sequence>
<dbReference type="PANTHER" id="PTHR23167">
    <property type="entry name" value="CALPONIN HOMOLOGY DOMAIN-CONTAINING PROTEIN DDB_G0272472-RELATED"/>
    <property type="match status" value="1"/>
</dbReference>
<evidence type="ECO:0000259" key="3">
    <source>
        <dbReference type="PROSITE" id="PS51848"/>
    </source>
</evidence>
<reference evidence="4" key="1">
    <citation type="journal article" date="2023" name="Insect Mol. Biol.">
        <title>Genome sequencing provides insights into the evolution of gene families encoding plant cell wall-degrading enzymes in longhorned beetles.</title>
        <authorList>
            <person name="Shin N.R."/>
            <person name="Okamura Y."/>
            <person name="Kirsch R."/>
            <person name="Pauchet Y."/>
        </authorList>
    </citation>
    <scope>NUCLEOTIDE SEQUENCE</scope>
    <source>
        <strain evidence="4">AMC_N1</strain>
    </source>
</reference>
<dbReference type="PANTHER" id="PTHR23167:SF46">
    <property type="entry name" value="EPS15 HOMOLOGY DOMAIN CONTAINING PROTEIN-BINDING PROTEIN 1, ISOFORM F"/>
    <property type="match status" value="1"/>
</dbReference>
<dbReference type="SUPFAM" id="SSF47576">
    <property type="entry name" value="Calponin-homology domain, CH-domain"/>
    <property type="match status" value="1"/>
</dbReference>
<feature type="domain" description="BMERB" evidence="3">
    <location>
        <begin position="418"/>
        <end position="572"/>
    </location>
</feature>
<dbReference type="AlphaFoldDB" id="A0AAV8Y7Z7"/>
<feature type="domain" description="Calponin-homology (CH)" evidence="2">
    <location>
        <begin position="1"/>
        <end position="71"/>
    </location>
</feature>
<feature type="region of interest" description="Disordered" evidence="1">
    <location>
        <begin position="390"/>
        <end position="416"/>
    </location>
</feature>
<dbReference type="Proteomes" id="UP001162162">
    <property type="component" value="Unassembled WGS sequence"/>
</dbReference>
<evidence type="ECO:0000313" key="4">
    <source>
        <dbReference type="EMBL" id="KAJ8946970.1"/>
    </source>
</evidence>
<dbReference type="EMBL" id="JAPWTK010000172">
    <property type="protein sequence ID" value="KAJ8946970.1"/>
    <property type="molecule type" value="Genomic_DNA"/>
</dbReference>
<dbReference type="InterPro" id="IPR022735">
    <property type="entry name" value="bMERB_dom"/>
</dbReference>
<evidence type="ECO:0000256" key="1">
    <source>
        <dbReference type="SAM" id="MobiDB-lite"/>
    </source>
</evidence>
<name>A0AAV8Y7Z7_9CUCU</name>
<keyword evidence="5" id="KW-1185">Reference proteome</keyword>
<dbReference type="Gene3D" id="1.10.418.10">
    <property type="entry name" value="Calponin-like domain"/>
    <property type="match status" value="1"/>
</dbReference>
<evidence type="ECO:0008006" key="6">
    <source>
        <dbReference type="Google" id="ProtNLM"/>
    </source>
</evidence>
<dbReference type="InterPro" id="IPR001715">
    <property type="entry name" value="CH_dom"/>
</dbReference>
<feature type="compositionally biased region" description="Basic and acidic residues" evidence="1">
    <location>
        <begin position="403"/>
        <end position="416"/>
    </location>
</feature>
<dbReference type="Pfam" id="PF00307">
    <property type="entry name" value="CH"/>
    <property type="match status" value="1"/>
</dbReference>
<dbReference type="Pfam" id="PF12130">
    <property type="entry name" value="bMERB_dom"/>
    <property type="match status" value="1"/>
</dbReference>
<feature type="region of interest" description="Disordered" evidence="1">
    <location>
        <begin position="117"/>
        <end position="146"/>
    </location>
</feature>
<feature type="region of interest" description="Disordered" evidence="1">
    <location>
        <begin position="296"/>
        <end position="316"/>
    </location>
</feature>
<organism evidence="4 5">
    <name type="scientific">Aromia moschata</name>
    <dbReference type="NCBI Taxonomy" id="1265417"/>
    <lineage>
        <taxon>Eukaryota</taxon>
        <taxon>Metazoa</taxon>
        <taxon>Ecdysozoa</taxon>
        <taxon>Arthropoda</taxon>
        <taxon>Hexapoda</taxon>
        <taxon>Insecta</taxon>
        <taxon>Pterygota</taxon>
        <taxon>Neoptera</taxon>
        <taxon>Endopterygota</taxon>
        <taxon>Coleoptera</taxon>
        <taxon>Polyphaga</taxon>
        <taxon>Cucujiformia</taxon>
        <taxon>Chrysomeloidea</taxon>
        <taxon>Cerambycidae</taxon>
        <taxon>Cerambycinae</taxon>
        <taxon>Callichromatini</taxon>
        <taxon>Aromia</taxon>
    </lineage>
</organism>
<gene>
    <name evidence="4" type="ORF">NQ318_015908</name>
</gene>
<dbReference type="InterPro" id="IPR036872">
    <property type="entry name" value="CH_dom_sf"/>
</dbReference>
<dbReference type="PROSITE" id="PS50021">
    <property type="entry name" value="CH"/>
    <property type="match status" value="1"/>
</dbReference>
<protein>
    <recommendedName>
        <fullName evidence="6">EH domain-binding protein 1</fullName>
    </recommendedName>
</protein>
<dbReference type="InterPro" id="IPR050540">
    <property type="entry name" value="F-actin_Monoox_Mical"/>
</dbReference>